<feature type="transmembrane region" description="Helical" evidence="1">
    <location>
        <begin position="344"/>
        <end position="367"/>
    </location>
</feature>
<feature type="transmembrane region" description="Helical" evidence="1">
    <location>
        <begin position="387"/>
        <end position="411"/>
    </location>
</feature>
<dbReference type="InterPro" id="IPR046671">
    <property type="entry name" value="DUF6541"/>
</dbReference>
<gene>
    <name evidence="2" type="ORF">GJG86_14280</name>
</gene>
<keyword evidence="1" id="KW-0812">Transmembrane</keyword>
<reference evidence="3" key="1">
    <citation type="submission" date="2019-08" db="EMBL/GenBank/DDBJ databases">
        <title>Arthrobacter sp. nov., isolated from plateau pika and Tibetan wild ass.</title>
        <authorList>
            <person name="Ge Y."/>
        </authorList>
    </citation>
    <scope>NUCLEOTIDE SEQUENCE [LARGE SCALE GENOMIC DNA]</scope>
    <source>
        <strain evidence="3">HF-4214</strain>
    </source>
</reference>
<feature type="transmembrane region" description="Helical" evidence="1">
    <location>
        <begin position="423"/>
        <end position="442"/>
    </location>
</feature>
<feature type="transmembrane region" description="Helical" evidence="1">
    <location>
        <begin position="503"/>
        <end position="522"/>
    </location>
</feature>
<organism evidence="2 3">
    <name type="scientific">Eggerthella guodeyinii</name>
    <dbReference type="NCBI Taxonomy" id="2690837"/>
    <lineage>
        <taxon>Bacteria</taxon>
        <taxon>Bacillati</taxon>
        <taxon>Actinomycetota</taxon>
        <taxon>Coriobacteriia</taxon>
        <taxon>Eggerthellales</taxon>
        <taxon>Eggerthellaceae</taxon>
        <taxon>Eggerthella</taxon>
    </lineage>
</organism>
<evidence type="ECO:0000313" key="2">
    <source>
        <dbReference type="EMBL" id="MRX83647.1"/>
    </source>
</evidence>
<evidence type="ECO:0000313" key="3">
    <source>
        <dbReference type="Proteomes" id="UP000438093"/>
    </source>
</evidence>
<sequence length="691" mass="75696">MWGLFFVSVLVAVLLLYVPGYFFMRALRIAPLMGLVFSPIVTLVVYSLLSVVYSKAGVHCSWTMLFIPSLIVSVMLFAASRLVRAKAPRINVISTGKGLAGLSPKATDWATLGLYVGIGMLVTVFVFVRSLDGPGSFVQEFDNVHHLGVIRGFVESGDWSSLGVSLYVTDADASMAPLDISEFYPAAWHCVAALLVSALDVPVALAANAANFVFVAFVFPSGVFLLMRYLFARIPLAVFFGAFCTLAFSAFPWGFLTFGPLYSNLSAFAVLPAITLCFVALFSDEGNARSRIALGTLFFVGLISLVFTQPNAVFTMGVFLIPFCVVQVARLSDCIRLPEDKRRIVRIGFCVLFLVLVVLLWTALFNAPFMQKVVTHDWPAAFDKSQAVINAALFAFNAPASQIALSVLVALGMAYTLYRREHLWMTCSFAMMAVMYVVDASFDGFIRFFLTGFWYTDSYRVAASAALFAIPLACLGLYVASAVLRAVLARIAGKMGGACSQRLLAPCAVAALFLIAVFYPNYSVPGRYEVHTAFGTVAEKLTAMNKTESARVYNEQEREFVHEVQQVIPDGSVVINEPNDGTAFAYGVDGLNVYYRYLRTYGGDNESAESKVIRKQLSEIASNESVRSAVDAVGAEYLLLLDQGDAQKREPYPFTYDQEDWQGVDSVDDATPGFEIVLSDGDMRLYRISKP</sequence>
<dbReference type="Pfam" id="PF20176">
    <property type="entry name" value="DUF6541"/>
    <property type="match status" value="1"/>
</dbReference>
<keyword evidence="1" id="KW-0472">Membrane</keyword>
<feature type="transmembrane region" description="Helical" evidence="1">
    <location>
        <begin position="61"/>
        <end position="79"/>
    </location>
</feature>
<feature type="transmembrane region" description="Helical" evidence="1">
    <location>
        <begin position="109"/>
        <end position="128"/>
    </location>
</feature>
<accession>A0A6N7RRL3</accession>
<keyword evidence="2" id="KW-0067">ATP-binding</keyword>
<dbReference type="RefSeq" id="WP_154334450.1">
    <property type="nucleotide sequence ID" value="NZ_VTFY01000013.1"/>
</dbReference>
<keyword evidence="1" id="KW-1133">Transmembrane helix</keyword>
<protein>
    <submittedName>
        <fullName evidence="2">ATP-binding protein</fullName>
    </submittedName>
</protein>
<proteinExistence type="predicted"/>
<feature type="transmembrane region" description="Helical" evidence="1">
    <location>
        <begin position="313"/>
        <end position="332"/>
    </location>
</feature>
<name>A0A6N7RRL3_9ACTN</name>
<feature type="transmembrane region" description="Helical" evidence="1">
    <location>
        <begin position="290"/>
        <end position="307"/>
    </location>
</feature>
<evidence type="ECO:0000256" key="1">
    <source>
        <dbReference type="SAM" id="Phobius"/>
    </source>
</evidence>
<dbReference type="GO" id="GO:0005524">
    <property type="term" value="F:ATP binding"/>
    <property type="evidence" value="ECO:0007669"/>
    <property type="project" value="UniProtKB-KW"/>
</dbReference>
<feature type="transmembrane region" description="Helical" evidence="1">
    <location>
        <begin position="203"/>
        <end position="227"/>
    </location>
</feature>
<dbReference type="Proteomes" id="UP000438093">
    <property type="component" value="Unassembled WGS sequence"/>
</dbReference>
<feature type="transmembrane region" description="Helical" evidence="1">
    <location>
        <begin position="462"/>
        <end position="483"/>
    </location>
</feature>
<comment type="caution">
    <text evidence="2">The sequence shown here is derived from an EMBL/GenBank/DDBJ whole genome shotgun (WGS) entry which is preliminary data.</text>
</comment>
<dbReference type="AlphaFoldDB" id="A0A6N7RRL3"/>
<keyword evidence="2" id="KW-0547">Nucleotide-binding</keyword>
<feature type="transmembrane region" description="Helical" evidence="1">
    <location>
        <begin position="30"/>
        <end position="49"/>
    </location>
</feature>
<keyword evidence="3" id="KW-1185">Reference proteome</keyword>
<feature type="transmembrane region" description="Helical" evidence="1">
    <location>
        <begin position="261"/>
        <end position="283"/>
    </location>
</feature>
<feature type="transmembrane region" description="Helical" evidence="1">
    <location>
        <begin position="234"/>
        <end position="255"/>
    </location>
</feature>
<feature type="transmembrane region" description="Helical" evidence="1">
    <location>
        <begin position="6"/>
        <end position="23"/>
    </location>
</feature>
<dbReference type="EMBL" id="VTFY01000013">
    <property type="protein sequence ID" value="MRX83647.1"/>
    <property type="molecule type" value="Genomic_DNA"/>
</dbReference>